<sequence length="181" mass="20572">MFSIQVDEHTKLRRLNPSDQHELFRLMDSSREHLRRWLPWVDAVEAPEQSLTFIRNSLQQYADDDGFQAVIVYKGELAGIIGLHGVDWDHKSTSIGYWVGGPFCGKGLMTKACRQVVHHCFRTLELNRIEIRVAAGNESSAAIPRRLGFTYEGRIRAAEMLGKTYVDHDVYGLLPSESGIE</sequence>
<organism evidence="2 3">
    <name type="scientific">Halobacillus litoralis</name>
    <dbReference type="NCBI Taxonomy" id="45668"/>
    <lineage>
        <taxon>Bacteria</taxon>
        <taxon>Bacillati</taxon>
        <taxon>Bacillota</taxon>
        <taxon>Bacilli</taxon>
        <taxon>Bacillales</taxon>
        <taxon>Bacillaceae</taxon>
        <taxon>Halobacillus</taxon>
    </lineage>
</organism>
<dbReference type="RefSeq" id="WP_160835319.1">
    <property type="nucleotide sequence ID" value="NZ_WMET01000001.1"/>
</dbReference>
<evidence type="ECO:0000313" key="2">
    <source>
        <dbReference type="EMBL" id="MYL18879.1"/>
    </source>
</evidence>
<dbReference type="EMBL" id="WMET01000001">
    <property type="protein sequence ID" value="MYL18879.1"/>
    <property type="molecule type" value="Genomic_DNA"/>
</dbReference>
<evidence type="ECO:0000259" key="1">
    <source>
        <dbReference type="PROSITE" id="PS51186"/>
    </source>
</evidence>
<dbReference type="Pfam" id="PF13302">
    <property type="entry name" value="Acetyltransf_3"/>
    <property type="match status" value="1"/>
</dbReference>
<accession>A0A845DPQ5</accession>
<dbReference type="PROSITE" id="PS51186">
    <property type="entry name" value="GNAT"/>
    <property type="match status" value="1"/>
</dbReference>
<proteinExistence type="predicted"/>
<dbReference type="Gene3D" id="3.40.630.30">
    <property type="match status" value="1"/>
</dbReference>
<dbReference type="GO" id="GO:0008999">
    <property type="term" value="F:protein-N-terminal-alanine acetyltransferase activity"/>
    <property type="evidence" value="ECO:0007669"/>
    <property type="project" value="TreeGrafter"/>
</dbReference>
<feature type="domain" description="N-acetyltransferase" evidence="1">
    <location>
        <begin position="10"/>
        <end position="171"/>
    </location>
</feature>
<dbReference type="InterPro" id="IPR000182">
    <property type="entry name" value="GNAT_dom"/>
</dbReference>
<dbReference type="InterPro" id="IPR016181">
    <property type="entry name" value="Acyl_CoA_acyltransferase"/>
</dbReference>
<dbReference type="GO" id="GO:0005737">
    <property type="term" value="C:cytoplasm"/>
    <property type="evidence" value="ECO:0007669"/>
    <property type="project" value="TreeGrafter"/>
</dbReference>
<dbReference type="InterPro" id="IPR051908">
    <property type="entry name" value="Ribosomal_N-acetyltransferase"/>
</dbReference>
<comment type="caution">
    <text evidence="2">The sequence shown here is derived from an EMBL/GenBank/DDBJ whole genome shotgun (WGS) entry which is preliminary data.</text>
</comment>
<dbReference type="PANTHER" id="PTHR43441:SF12">
    <property type="entry name" value="RIBOSOMAL N-ACETYLTRANSFERASE YDAF-RELATED"/>
    <property type="match status" value="1"/>
</dbReference>
<dbReference type="PANTHER" id="PTHR43441">
    <property type="entry name" value="RIBOSOMAL-PROTEIN-SERINE ACETYLTRANSFERASE"/>
    <property type="match status" value="1"/>
</dbReference>
<reference evidence="2 3" key="1">
    <citation type="submission" date="2019-11" db="EMBL/GenBank/DDBJ databases">
        <title>Genome sequences of 17 halophilic strains isolated from different environments.</title>
        <authorList>
            <person name="Furrow R.E."/>
        </authorList>
    </citation>
    <scope>NUCLEOTIDE SEQUENCE [LARGE SCALE GENOMIC DNA]</scope>
    <source>
        <strain evidence="2 3">22511_23_Filter</strain>
    </source>
</reference>
<name>A0A845DPQ5_9BACI</name>
<gene>
    <name evidence="2" type="ORF">GLW04_03195</name>
</gene>
<dbReference type="SUPFAM" id="SSF55729">
    <property type="entry name" value="Acyl-CoA N-acyltransferases (Nat)"/>
    <property type="match status" value="1"/>
</dbReference>
<protein>
    <submittedName>
        <fullName evidence="2">GNAT family N-acetyltransferase</fullName>
    </submittedName>
</protein>
<evidence type="ECO:0000313" key="3">
    <source>
        <dbReference type="Proteomes" id="UP000460949"/>
    </source>
</evidence>
<dbReference type="AlphaFoldDB" id="A0A845DPQ5"/>
<keyword evidence="2" id="KW-0808">Transferase</keyword>
<dbReference type="Proteomes" id="UP000460949">
    <property type="component" value="Unassembled WGS sequence"/>
</dbReference>
<dbReference type="GO" id="GO:1990189">
    <property type="term" value="F:protein N-terminal-serine acetyltransferase activity"/>
    <property type="evidence" value="ECO:0007669"/>
    <property type="project" value="TreeGrafter"/>
</dbReference>